<dbReference type="RefSeq" id="WP_131527472.1">
    <property type="nucleotide sequence ID" value="NZ_SJSO01000003.1"/>
</dbReference>
<sequence>MSKIFTIAEGLQNLGALKTGGQGSVYKGMRMGPVYSAIKLIPTPIYVEDESDKNYRNFLNEVNKLQQVNTHSSPNVVKILSSGITDSGSFPYIEMEYIEGPELGELLLPPHQKVFTVKETLKVAEQLAAALAHCHQVDVKHGDVKSNNVKYNVQTANYVLLDFGLAIMSEEQRRTSIRHAGAIEFMAPEQHEGKMLLQTDIYSYGIILYELLAGQVPFPLEGGGDTARNTVMIGHLEKEIPDAMLLRKSNLENTFQADVLDKEMQVPHWLLELIGRCLQKNPLERYANGMELHQAVTVGILSAPQDFRLTENTLPNEDLQYAALYNETKEKNEKLEKELATLKPLALKAGIKYNKSTGGYYQENYIHASKTAFLGCVAACVLVIAFLVYNLATPRNNVVATLPTTPYKSPFEIANQQYKQGLLTAREDSIRIAKMQSAQQIKAAEKARKQNGKQKKKKKFFGIF</sequence>
<feature type="transmembrane region" description="Helical" evidence="5">
    <location>
        <begin position="372"/>
        <end position="392"/>
    </location>
</feature>
<keyword evidence="2" id="KW-0547">Nucleotide-binding</keyword>
<keyword evidence="5" id="KW-1133">Transmembrane helix</keyword>
<protein>
    <submittedName>
        <fullName evidence="7">Serine/threonine protein kinase</fullName>
    </submittedName>
</protein>
<evidence type="ECO:0000256" key="5">
    <source>
        <dbReference type="SAM" id="Phobius"/>
    </source>
</evidence>
<evidence type="ECO:0000313" key="7">
    <source>
        <dbReference type="EMBL" id="TCD28531.1"/>
    </source>
</evidence>
<reference evidence="7 8" key="1">
    <citation type="submission" date="2019-02" db="EMBL/GenBank/DDBJ databases">
        <title>Pedobacter sp. RP-3-21 sp. nov., isolated from Arctic soil.</title>
        <authorList>
            <person name="Dahal R.H."/>
        </authorList>
    </citation>
    <scope>NUCLEOTIDE SEQUENCE [LARGE SCALE GENOMIC DNA]</scope>
    <source>
        <strain evidence="7 8">RP-3-21</strain>
    </source>
</reference>
<evidence type="ECO:0000256" key="1">
    <source>
        <dbReference type="ARBA" id="ARBA00022679"/>
    </source>
</evidence>
<proteinExistence type="predicted"/>
<dbReference type="GO" id="GO:0005524">
    <property type="term" value="F:ATP binding"/>
    <property type="evidence" value="ECO:0007669"/>
    <property type="project" value="UniProtKB-KW"/>
</dbReference>
<keyword evidence="4" id="KW-0067">ATP-binding</keyword>
<keyword evidence="5" id="KW-0472">Membrane</keyword>
<dbReference type="Gene3D" id="1.10.510.10">
    <property type="entry name" value="Transferase(Phosphotransferase) domain 1"/>
    <property type="match status" value="1"/>
</dbReference>
<comment type="caution">
    <text evidence="7">The sequence shown here is derived from an EMBL/GenBank/DDBJ whole genome shotgun (WGS) entry which is preliminary data.</text>
</comment>
<dbReference type="InterPro" id="IPR011009">
    <property type="entry name" value="Kinase-like_dom_sf"/>
</dbReference>
<evidence type="ECO:0000313" key="8">
    <source>
        <dbReference type="Proteomes" id="UP000293925"/>
    </source>
</evidence>
<keyword evidence="1" id="KW-0808">Transferase</keyword>
<dbReference type="Proteomes" id="UP000293925">
    <property type="component" value="Unassembled WGS sequence"/>
</dbReference>
<dbReference type="PANTHER" id="PTHR43289:SF6">
    <property type="entry name" value="SERINE_THREONINE-PROTEIN KINASE NEKL-3"/>
    <property type="match status" value="1"/>
</dbReference>
<dbReference type="AlphaFoldDB" id="A0A4R0PZ72"/>
<feature type="domain" description="Protein kinase" evidence="6">
    <location>
        <begin position="11"/>
        <end position="296"/>
    </location>
</feature>
<keyword evidence="7" id="KW-0723">Serine/threonine-protein kinase</keyword>
<organism evidence="7 8">
    <name type="scientific">Pedobacter psychrodurus</name>
    <dbReference type="NCBI Taxonomy" id="2530456"/>
    <lineage>
        <taxon>Bacteria</taxon>
        <taxon>Pseudomonadati</taxon>
        <taxon>Bacteroidota</taxon>
        <taxon>Sphingobacteriia</taxon>
        <taxon>Sphingobacteriales</taxon>
        <taxon>Sphingobacteriaceae</taxon>
        <taxon>Pedobacter</taxon>
    </lineage>
</organism>
<dbReference type="SMART" id="SM00220">
    <property type="entry name" value="S_TKc"/>
    <property type="match status" value="1"/>
</dbReference>
<keyword evidence="3 7" id="KW-0418">Kinase</keyword>
<dbReference type="CDD" id="cd14014">
    <property type="entry name" value="STKc_PknB_like"/>
    <property type="match status" value="1"/>
</dbReference>
<accession>A0A4R0PZ72</accession>
<dbReference type="Pfam" id="PF00069">
    <property type="entry name" value="Pkinase"/>
    <property type="match status" value="1"/>
</dbReference>
<evidence type="ECO:0000256" key="3">
    <source>
        <dbReference type="ARBA" id="ARBA00022777"/>
    </source>
</evidence>
<dbReference type="OrthoDB" id="9813021at2"/>
<dbReference type="GO" id="GO:0004674">
    <property type="term" value="F:protein serine/threonine kinase activity"/>
    <property type="evidence" value="ECO:0007669"/>
    <property type="project" value="UniProtKB-KW"/>
</dbReference>
<keyword evidence="5" id="KW-0812">Transmembrane</keyword>
<dbReference type="Gene3D" id="3.30.200.20">
    <property type="entry name" value="Phosphorylase Kinase, domain 1"/>
    <property type="match status" value="1"/>
</dbReference>
<keyword evidence="8" id="KW-1185">Reference proteome</keyword>
<evidence type="ECO:0000259" key="6">
    <source>
        <dbReference type="PROSITE" id="PS50011"/>
    </source>
</evidence>
<dbReference type="InterPro" id="IPR000719">
    <property type="entry name" value="Prot_kinase_dom"/>
</dbReference>
<evidence type="ECO:0000256" key="2">
    <source>
        <dbReference type="ARBA" id="ARBA00022741"/>
    </source>
</evidence>
<dbReference type="PROSITE" id="PS50011">
    <property type="entry name" value="PROTEIN_KINASE_DOM"/>
    <property type="match status" value="1"/>
</dbReference>
<dbReference type="EMBL" id="SJSO01000003">
    <property type="protein sequence ID" value="TCD28531.1"/>
    <property type="molecule type" value="Genomic_DNA"/>
</dbReference>
<evidence type="ECO:0000256" key="4">
    <source>
        <dbReference type="ARBA" id="ARBA00022840"/>
    </source>
</evidence>
<name>A0A4R0PZ72_9SPHI</name>
<dbReference type="PANTHER" id="PTHR43289">
    <property type="entry name" value="MITOGEN-ACTIVATED PROTEIN KINASE KINASE KINASE 20-RELATED"/>
    <property type="match status" value="1"/>
</dbReference>
<gene>
    <name evidence="7" type="ORF">EZ456_03830</name>
</gene>
<dbReference type="SUPFAM" id="SSF56112">
    <property type="entry name" value="Protein kinase-like (PK-like)"/>
    <property type="match status" value="1"/>
</dbReference>